<dbReference type="EMBL" id="BHYK01000040">
    <property type="protein sequence ID" value="GCD12728.1"/>
    <property type="molecule type" value="Genomic_DNA"/>
</dbReference>
<evidence type="ECO:0000259" key="5">
    <source>
        <dbReference type="PROSITE" id="PS51379"/>
    </source>
</evidence>
<sequence length="62" mass="6824">MVYIKEEYCKGCQLCIDFCPKKVLVMSLGKATVEKGDLCISCGICERICPDFAITIGGDKNE</sequence>
<keyword evidence="3" id="KW-0408">Iron</keyword>
<gene>
    <name evidence="6" type="ORF">Ctaglu_43510</name>
</gene>
<dbReference type="GeneID" id="77241325"/>
<keyword evidence="1" id="KW-0004">4Fe-4S</keyword>
<evidence type="ECO:0000256" key="2">
    <source>
        <dbReference type="ARBA" id="ARBA00022723"/>
    </source>
</evidence>
<organism evidence="6 7">
    <name type="scientific">Clostridium tagluense</name>
    <dbReference type="NCBI Taxonomy" id="360422"/>
    <lineage>
        <taxon>Bacteria</taxon>
        <taxon>Bacillati</taxon>
        <taxon>Bacillota</taxon>
        <taxon>Clostridia</taxon>
        <taxon>Eubacteriales</taxon>
        <taxon>Clostridiaceae</taxon>
        <taxon>Clostridium</taxon>
    </lineage>
</organism>
<feature type="domain" description="4Fe-4S ferredoxin-type" evidence="5">
    <location>
        <begin position="1"/>
        <end position="27"/>
    </location>
</feature>
<evidence type="ECO:0000256" key="4">
    <source>
        <dbReference type="ARBA" id="ARBA00023014"/>
    </source>
</evidence>
<feature type="domain" description="4Fe-4S ferredoxin-type" evidence="5">
    <location>
        <begin position="29"/>
        <end position="59"/>
    </location>
</feature>
<dbReference type="InterPro" id="IPR017896">
    <property type="entry name" value="4Fe4S_Fe-S-bd"/>
</dbReference>
<dbReference type="PROSITE" id="PS00198">
    <property type="entry name" value="4FE4S_FER_1"/>
    <property type="match status" value="2"/>
</dbReference>
<dbReference type="AlphaFoldDB" id="A0A401UTE7"/>
<proteinExistence type="predicted"/>
<protein>
    <recommendedName>
        <fullName evidence="5">4Fe-4S ferredoxin-type domain-containing protein</fullName>
    </recommendedName>
</protein>
<evidence type="ECO:0000256" key="1">
    <source>
        <dbReference type="ARBA" id="ARBA00022485"/>
    </source>
</evidence>
<dbReference type="GO" id="GO:0051539">
    <property type="term" value="F:4 iron, 4 sulfur cluster binding"/>
    <property type="evidence" value="ECO:0007669"/>
    <property type="project" value="UniProtKB-KW"/>
</dbReference>
<evidence type="ECO:0000313" key="6">
    <source>
        <dbReference type="EMBL" id="GCD12728.1"/>
    </source>
</evidence>
<keyword evidence="2" id="KW-0479">Metal-binding</keyword>
<keyword evidence="7" id="KW-1185">Reference proteome</keyword>
<dbReference type="PANTHER" id="PTHR43687:SF4">
    <property type="entry name" value="BLR5484 PROTEIN"/>
    <property type="match status" value="1"/>
</dbReference>
<dbReference type="PROSITE" id="PS51379">
    <property type="entry name" value="4FE4S_FER_2"/>
    <property type="match status" value="2"/>
</dbReference>
<name>A0A401UTE7_9CLOT</name>
<dbReference type="Gene3D" id="3.30.70.20">
    <property type="match status" value="1"/>
</dbReference>
<dbReference type="PANTHER" id="PTHR43687">
    <property type="entry name" value="ADENYLYLSULFATE REDUCTASE, BETA SUBUNIT"/>
    <property type="match status" value="1"/>
</dbReference>
<dbReference type="Pfam" id="PF13187">
    <property type="entry name" value="Fer4_9"/>
    <property type="match status" value="1"/>
</dbReference>
<dbReference type="InterPro" id="IPR017900">
    <property type="entry name" value="4Fe4S_Fe_S_CS"/>
</dbReference>
<accession>A0A401UTE7</accession>
<dbReference type="SUPFAM" id="SSF54862">
    <property type="entry name" value="4Fe-4S ferredoxins"/>
    <property type="match status" value="1"/>
</dbReference>
<dbReference type="Proteomes" id="UP000287872">
    <property type="component" value="Unassembled WGS sequence"/>
</dbReference>
<dbReference type="InterPro" id="IPR050572">
    <property type="entry name" value="Fe-S_Ferredoxin"/>
</dbReference>
<evidence type="ECO:0000256" key="3">
    <source>
        <dbReference type="ARBA" id="ARBA00023004"/>
    </source>
</evidence>
<comment type="caution">
    <text evidence="6">The sequence shown here is derived from an EMBL/GenBank/DDBJ whole genome shotgun (WGS) entry which is preliminary data.</text>
</comment>
<keyword evidence="4" id="KW-0411">Iron-sulfur</keyword>
<dbReference type="RefSeq" id="WP_125005648.1">
    <property type="nucleotide sequence ID" value="NZ_BHYK01000040.1"/>
</dbReference>
<dbReference type="GO" id="GO:0046872">
    <property type="term" value="F:metal ion binding"/>
    <property type="evidence" value="ECO:0007669"/>
    <property type="project" value="UniProtKB-KW"/>
</dbReference>
<evidence type="ECO:0000313" key="7">
    <source>
        <dbReference type="Proteomes" id="UP000287872"/>
    </source>
</evidence>
<reference evidence="6 7" key="1">
    <citation type="submission" date="2018-11" db="EMBL/GenBank/DDBJ databases">
        <title>Genome sequencing and assembly of Clostridium tagluense strain A121.</title>
        <authorList>
            <person name="Murakami T."/>
            <person name="Segawa T."/>
            <person name="Shcherbakova V.A."/>
            <person name="Mori H."/>
            <person name="Yoshimura Y."/>
        </authorList>
    </citation>
    <scope>NUCLEOTIDE SEQUENCE [LARGE SCALE GENOMIC DNA]</scope>
    <source>
        <strain evidence="6 7">A121</strain>
    </source>
</reference>
<dbReference type="OrthoDB" id="9804603at2"/>